<protein>
    <recommendedName>
        <fullName evidence="4">GlsB/YeaQ/YmgE family stress response membrane protein</fullName>
    </recommendedName>
</protein>
<keyword evidence="3" id="KW-1185">Reference proteome</keyword>
<feature type="transmembrane region" description="Helical" evidence="1">
    <location>
        <begin position="28"/>
        <end position="50"/>
    </location>
</feature>
<keyword evidence="1" id="KW-1133">Transmembrane helix</keyword>
<feature type="transmembrane region" description="Helical" evidence="1">
    <location>
        <begin position="62"/>
        <end position="81"/>
    </location>
</feature>
<evidence type="ECO:0000313" key="2">
    <source>
        <dbReference type="EMBL" id="GGO04841.1"/>
    </source>
</evidence>
<keyword evidence="1" id="KW-0812">Transmembrane</keyword>
<dbReference type="Proteomes" id="UP000602381">
    <property type="component" value="Unassembled WGS sequence"/>
</dbReference>
<reference evidence="3" key="1">
    <citation type="journal article" date="2019" name="Int. J. Syst. Evol. Microbiol.">
        <title>The Global Catalogue of Microorganisms (GCM) 10K type strain sequencing project: providing services to taxonomists for standard genome sequencing and annotation.</title>
        <authorList>
            <consortium name="The Broad Institute Genomics Platform"/>
            <consortium name="The Broad Institute Genome Sequencing Center for Infectious Disease"/>
            <person name="Wu L."/>
            <person name="Ma J."/>
        </authorList>
    </citation>
    <scope>NUCLEOTIDE SEQUENCE [LARGE SCALE GENOMIC DNA]</scope>
    <source>
        <strain evidence="3">JCM 17843</strain>
    </source>
</reference>
<dbReference type="EMBL" id="BMOV01000001">
    <property type="protein sequence ID" value="GGO04841.1"/>
    <property type="molecule type" value="Genomic_DNA"/>
</dbReference>
<keyword evidence="1" id="KW-0472">Membrane</keyword>
<dbReference type="RefSeq" id="WP_150004662.1">
    <property type="nucleotide sequence ID" value="NZ_BMOV01000001.1"/>
</dbReference>
<organism evidence="2 3">
    <name type="scientific">Iodidimonas muriae</name>
    <dbReference type="NCBI Taxonomy" id="261467"/>
    <lineage>
        <taxon>Bacteria</taxon>
        <taxon>Pseudomonadati</taxon>
        <taxon>Pseudomonadota</taxon>
        <taxon>Alphaproteobacteria</taxon>
        <taxon>Iodidimonadales</taxon>
        <taxon>Iodidimonadaceae</taxon>
        <taxon>Iodidimonas</taxon>
    </lineage>
</organism>
<evidence type="ECO:0008006" key="4">
    <source>
        <dbReference type="Google" id="ProtNLM"/>
    </source>
</evidence>
<evidence type="ECO:0000313" key="3">
    <source>
        <dbReference type="Proteomes" id="UP000602381"/>
    </source>
</evidence>
<accession>A0ABQ2L6M7</accession>
<gene>
    <name evidence="2" type="ORF">GCM10007972_01620</name>
</gene>
<sequence length="95" mass="10043">MEIFSSQISCLLMGNIHAQGVVMKKIVLSGFAFGLLGTVLGLALGAALGAYGNAFQPMDRDVLFFSLSGAMSCSFIGWFLVKPGSGENDEPHLSR</sequence>
<name>A0ABQ2L6M7_9PROT</name>
<proteinExistence type="predicted"/>
<comment type="caution">
    <text evidence="2">The sequence shown here is derived from an EMBL/GenBank/DDBJ whole genome shotgun (WGS) entry which is preliminary data.</text>
</comment>
<evidence type="ECO:0000256" key="1">
    <source>
        <dbReference type="SAM" id="Phobius"/>
    </source>
</evidence>